<sequence length="360" mass="40746">MATSTSLLSGIASSTRHVPSNYIRPPSDRPKLDEVVSLDESIPLIDLQDLNGPNRSKIIEEIGQACQNYGFFQVKNHGISDVEIDNMLKMGSEFFHLPESEKMKMYSEDMFKKNRLSTSFNVKTEEVSSWRDYLRLHCYPLEDYIQEWPNNPPSFKSAYDAIGYGQHCLLGRNSQLNCLDKLALSNGHYKSVLHRAVVNCSKERISIPTFHCPSPDAVIAPAAPLIDDDHPVLYKKFTYAEYYAKFWNRGLNTETCLDAFKTVLHDWSDDHCLKLLKNCYKAIPDNGKLIVVEGVFPDTPDDASVATKLSSLSDVTMMTQNPGGKERKSQEFMALVTGAGFSAIRYECCVGNFWVMEFYK</sequence>
<keyword evidence="10" id="KW-0560">Oxidoreductase</keyword>
<feature type="domain" description="Non-haem dioxygenase N-terminal" evidence="9">
    <location>
        <begin position="42"/>
        <end position="150"/>
    </location>
</feature>
<evidence type="ECO:0000256" key="4">
    <source>
        <dbReference type="ARBA" id="ARBA00022723"/>
    </source>
</evidence>
<dbReference type="Pfam" id="PF00891">
    <property type="entry name" value="Methyltransf_2"/>
    <property type="match status" value="1"/>
</dbReference>
<proteinExistence type="predicted"/>
<dbReference type="GO" id="GO:0008171">
    <property type="term" value="F:O-methyltransferase activity"/>
    <property type="evidence" value="ECO:0007669"/>
    <property type="project" value="InterPro"/>
</dbReference>
<dbReference type="GO" id="GO:0051213">
    <property type="term" value="F:dioxygenase activity"/>
    <property type="evidence" value="ECO:0007669"/>
    <property type="project" value="UniProtKB-KW"/>
</dbReference>
<dbReference type="Gene3D" id="3.40.50.150">
    <property type="entry name" value="Vaccinia Virus protein VP39"/>
    <property type="match status" value="1"/>
</dbReference>
<dbReference type="PROSITE" id="PS51683">
    <property type="entry name" value="SAM_OMT_II"/>
    <property type="match status" value="1"/>
</dbReference>
<evidence type="ECO:0000313" key="10">
    <source>
        <dbReference type="EMBL" id="KAF5732014.1"/>
    </source>
</evidence>
<dbReference type="GO" id="GO:0046872">
    <property type="term" value="F:metal ion binding"/>
    <property type="evidence" value="ECO:0007669"/>
    <property type="project" value="UniProtKB-KW"/>
</dbReference>
<evidence type="ECO:0000256" key="6">
    <source>
        <dbReference type="ARBA" id="ARBA00023004"/>
    </source>
</evidence>
<evidence type="ECO:0000256" key="1">
    <source>
        <dbReference type="ARBA" id="ARBA00022603"/>
    </source>
</evidence>
<dbReference type="Gene3D" id="2.60.120.330">
    <property type="entry name" value="B-lactam Antibiotic, Isopenicillin N Synthase, Chain"/>
    <property type="match status" value="2"/>
</dbReference>
<keyword evidence="3" id="KW-0949">S-adenosyl-L-methionine</keyword>
<dbReference type="InterPro" id="IPR016461">
    <property type="entry name" value="COMT-like"/>
</dbReference>
<accession>A0A7J7CCX2</accession>
<evidence type="ECO:0000256" key="2">
    <source>
        <dbReference type="ARBA" id="ARBA00022679"/>
    </source>
</evidence>
<evidence type="ECO:0000256" key="5">
    <source>
        <dbReference type="ARBA" id="ARBA00022896"/>
    </source>
</evidence>
<evidence type="ECO:0000259" key="9">
    <source>
        <dbReference type="Pfam" id="PF14226"/>
    </source>
</evidence>
<dbReference type="Proteomes" id="UP000593562">
    <property type="component" value="Unassembled WGS sequence"/>
</dbReference>
<keyword evidence="6" id="KW-0408">Iron</keyword>
<keyword evidence="11" id="KW-1185">Reference proteome</keyword>
<evidence type="ECO:0000259" key="7">
    <source>
        <dbReference type="Pfam" id="PF00891"/>
    </source>
</evidence>
<dbReference type="GO" id="GO:0032259">
    <property type="term" value="P:methylation"/>
    <property type="evidence" value="ECO:0007669"/>
    <property type="project" value="UniProtKB-KW"/>
</dbReference>
<name>A0A7J7CCX2_TRIWF</name>
<reference evidence="10 11" key="1">
    <citation type="journal article" date="2020" name="Nat. Commun.">
        <title>Genome of Tripterygium wilfordii and identification of cytochrome P450 involved in triptolide biosynthesis.</title>
        <authorList>
            <person name="Tu L."/>
            <person name="Su P."/>
            <person name="Zhang Z."/>
            <person name="Gao L."/>
            <person name="Wang J."/>
            <person name="Hu T."/>
            <person name="Zhou J."/>
            <person name="Zhang Y."/>
            <person name="Zhao Y."/>
            <person name="Liu Y."/>
            <person name="Song Y."/>
            <person name="Tong Y."/>
            <person name="Lu Y."/>
            <person name="Yang J."/>
            <person name="Xu C."/>
            <person name="Jia M."/>
            <person name="Peters R.J."/>
            <person name="Huang L."/>
            <person name="Gao W."/>
        </authorList>
    </citation>
    <scope>NUCLEOTIDE SEQUENCE [LARGE SCALE GENOMIC DNA]</scope>
    <source>
        <strain evidence="11">cv. XIE 37</strain>
        <tissue evidence="10">Leaf</tissue>
    </source>
</reference>
<dbReference type="InterPro" id="IPR029063">
    <property type="entry name" value="SAM-dependent_MTases_sf"/>
</dbReference>
<dbReference type="InterPro" id="IPR027443">
    <property type="entry name" value="IPNS-like_sf"/>
</dbReference>
<feature type="domain" description="Isopenicillin N synthase-like Fe(2+) 2OG dioxygenase" evidence="8">
    <location>
        <begin position="176"/>
        <end position="213"/>
    </location>
</feature>
<keyword evidence="5" id="KW-0847">Vitamin C</keyword>
<dbReference type="InterPro" id="IPR050295">
    <property type="entry name" value="Plant_2OG-oxidoreductases"/>
</dbReference>
<dbReference type="GO" id="GO:0031418">
    <property type="term" value="F:L-ascorbic acid binding"/>
    <property type="evidence" value="ECO:0007669"/>
    <property type="project" value="UniProtKB-KW"/>
</dbReference>
<keyword evidence="4" id="KW-0479">Metal-binding</keyword>
<dbReference type="AlphaFoldDB" id="A0A7J7CCX2"/>
<gene>
    <name evidence="10" type="ORF">HS088_TW18G00702</name>
</gene>
<dbReference type="Pfam" id="PF03171">
    <property type="entry name" value="2OG-FeII_Oxy"/>
    <property type="match status" value="1"/>
</dbReference>
<evidence type="ECO:0000259" key="8">
    <source>
        <dbReference type="Pfam" id="PF03171"/>
    </source>
</evidence>
<dbReference type="PANTHER" id="PTHR47991">
    <property type="entry name" value="OXOGLUTARATE/IRON-DEPENDENT DIOXYGENASE"/>
    <property type="match status" value="1"/>
</dbReference>
<dbReference type="SUPFAM" id="SSF53335">
    <property type="entry name" value="S-adenosyl-L-methionine-dependent methyltransferases"/>
    <property type="match status" value="1"/>
</dbReference>
<dbReference type="InterPro" id="IPR044861">
    <property type="entry name" value="IPNS-like_FE2OG_OXY"/>
</dbReference>
<comment type="caution">
    <text evidence="10">The sequence shown here is derived from an EMBL/GenBank/DDBJ whole genome shotgun (WGS) entry which is preliminary data.</text>
</comment>
<organism evidence="10 11">
    <name type="scientific">Tripterygium wilfordii</name>
    <name type="common">Thunder God vine</name>
    <dbReference type="NCBI Taxonomy" id="458696"/>
    <lineage>
        <taxon>Eukaryota</taxon>
        <taxon>Viridiplantae</taxon>
        <taxon>Streptophyta</taxon>
        <taxon>Embryophyta</taxon>
        <taxon>Tracheophyta</taxon>
        <taxon>Spermatophyta</taxon>
        <taxon>Magnoliopsida</taxon>
        <taxon>eudicotyledons</taxon>
        <taxon>Gunneridae</taxon>
        <taxon>Pentapetalae</taxon>
        <taxon>rosids</taxon>
        <taxon>fabids</taxon>
        <taxon>Celastrales</taxon>
        <taxon>Celastraceae</taxon>
        <taxon>Tripterygium</taxon>
    </lineage>
</organism>
<dbReference type="Pfam" id="PF14226">
    <property type="entry name" value="DIOX_N"/>
    <property type="match status" value="1"/>
</dbReference>
<dbReference type="SUPFAM" id="SSF51197">
    <property type="entry name" value="Clavaminate synthase-like"/>
    <property type="match status" value="1"/>
</dbReference>
<evidence type="ECO:0000256" key="3">
    <source>
        <dbReference type="ARBA" id="ARBA00022691"/>
    </source>
</evidence>
<protein>
    <submittedName>
        <fullName evidence="10">Hyoscyamine 6-dioxygenase-like</fullName>
    </submittedName>
</protein>
<keyword evidence="1" id="KW-0489">Methyltransferase</keyword>
<dbReference type="InParanoid" id="A0A7J7CCX2"/>
<feature type="domain" description="O-methyltransferase C-terminal" evidence="7">
    <location>
        <begin position="260"/>
        <end position="342"/>
    </location>
</feature>
<evidence type="ECO:0000313" key="11">
    <source>
        <dbReference type="Proteomes" id="UP000593562"/>
    </source>
</evidence>
<keyword evidence="2" id="KW-0808">Transferase</keyword>
<dbReference type="EMBL" id="JAAARO010000018">
    <property type="protein sequence ID" value="KAF5732014.1"/>
    <property type="molecule type" value="Genomic_DNA"/>
</dbReference>
<keyword evidence="10" id="KW-0223">Dioxygenase</keyword>
<dbReference type="InterPro" id="IPR001077">
    <property type="entry name" value="COMT_C"/>
</dbReference>
<dbReference type="InterPro" id="IPR026992">
    <property type="entry name" value="DIOX_N"/>
</dbReference>